<proteinExistence type="predicted"/>
<protein>
    <recommendedName>
        <fullName evidence="2">eCIS core domain-containing protein</fullName>
    </recommendedName>
</protein>
<keyword evidence="4" id="KW-1185">Reference proteome</keyword>
<dbReference type="Proteomes" id="UP000004095">
    <property type="component" value="Unassembled WGS sequence"/>
</dbReference>
<dbReference type="EMBL" id="AAWS01000019">
    <property type="protein sequence ID" value="EAY27954.1"/>
    <property type="molecule type" value="Genomic_DNA"/>
</dbReference>
<feature type="compositionally biased region" description="Low complexity" evidence="1">
    <location>
        <begin position="81"/>
        <end position="94"/>
    </location>
</feature>
<reference evidence="3 4" key="1">
    <citation type="submission" date="2007-01" db="EMBL/GenBank/DDBJ databases">
        <authorList>
            <person name="Haygood M."/>
            <person name="Podell S."/>
            <person name="Anderson C."/>
            <person name="Hopkinson B."/>
            <person name="Roe K."/>
            <person name="Barbeau K."/>
            <person name="Gaasterland T."/>
            <person name="Ferriera S."/>
            <person name="Johnson J."/>
            <person name="Kravitz S."/>
            <person name="Beeson K."/>
            <person name="Sutton G."/>
            <person name="Rogers Y.-H."/>
            <person name="Friedman R."/>
            <person name="Frazier M."/>
            <person name="Venter J.C."/>
        </authorList>
    </citation>
    <scope>NUCLEOTIDE SEQUENCE [LARGE SCALE GENOMIC DNA]</scope>
    <source>
        <strain evidence="3 4">ATCC 23134</strain>
    </source>
</reference>
<evidence type="ECO:0000256" key="1">
    <source>
        <dbReference type="SAM" id="MobiDB-lite"/>
    </source>
</evidence>
<dbReference type="AlphaFoldDB" id="A1ZNR5"/>
<evidence type="ECO:0000313" key="3">
    <source>
        <dbReference type="EMBL" id="EAY27954.1"/>
    </source>
</evidence>
<dbReference type="OrthoDB" id="292792at2"/>
<name>A1ZNR5_MICM2</name>
<dbReference type="RefSeq" id="WP_002698609.1">
    <property type="nucleotide sequence ID" value="NZ_AAWS01000019.1"/>
</dbReference>
<dbReference type="eggNOG" id="COG3177">
    <property type="taxonomic scope" value="Bacteria"/>
</dbReference>
<comment type="caution">
    <text evidence="3">The sequence shown here is derived from an EMBL/GenBank/DDBJ whole genome shotgun (WGS) entry which is preliminary data.</text>
</comment>
<feature type="region of interest" description="Disordered" evidence="1">
    <location>
        <begin position="1"/>
        <end position="97"/>
    </location>
</feature>
<accession>A1ZNR5</accession>
<evidence type="ECO:0000259" key="2">
    <source>
        <dbReference type="Pfam" id="PF13699"/>
    </source>
</evidence>
<sequence length="584" mass="66542">MQEHIKPSQNEHIGEQPKLPPVLQKVIHPTPLQTGQQPIQRKHNQLGPIQSKQSKLGGPIQSKQGKLGPIKAKQRPIQRATQGTSSSQCSSTESQLKHNVSQLMGVDVTNTQVHYNSDKPTQLKAEAYAQGNEVHLAPGKERHLGHELAHIGQQKQGRVKPTLQMKGGTSINDDPQLEQEADKIGDKALQMKLPQGSTLPLPQKSTPSGSNAPVQRVIKTKDGESYDKQYLKKTAYSHHDKVKKMMLGSETFLIKGFKSELPEEHKSDPHYKLDKLEGRHELSTLDAALHQKKSNYRNMEILPPARHLIGEDHSKSQFAQAKKDWCDGWVGGGAFQGLETFESHGHEDLQLWEKKEKDSRLFPLENIIAKSFTSLYYALQQVDTFESQKTFPTKFDNRKYNSKDELWIGEFKDFFVNYIKGIGIVPIMTMKAYRLHQNGKNMSKQLKIINDAKTKFDAAKELIEKNVKFAGLGFMQLKGALGLLLPEMMDIVQTDQPKEWKKVSKGFEKSGIDEQNKRADQLREIHMKRYIAKMSKPTIVKIGFQHVKNLYNDKDFLHENHVAMYMKYKYFKEATKAEEVIKRI</sequence>
<dbReference type="InterPro" id="IPR025295">
    <property type="entry name" value="eCIS_core_dom"/>
</dbReference>
<gene>
    <name evidence="3" type="ORF">M23134_02623</name>
</gene>
<evidence type="ECO:0000313" key="4">
    <source>
        <dbReference type="Proteomes" id="UP000004095"/>
    </source>
</evidence>
<dbReference type="Pfam" id="PF13699">
    <property type="entry name" value="eCIS_core"/>
    <property type="match status" value="1"/>
</dbReference>
<feature type="domain" description="eCIS core" evidence="2">
    <location>
        <begin position="94"/>
        <end position="157"/>
    </location>
</feature>
<organism evidence="3 4">
    <name type="scientific">Microscilla marina ATCC 23134</name>
    <dbReference type="NCBI Taxonomy" id="313606"/>
    <lineage>
        <taxon>Bacteria</taxon>
        <taxon>Pseudomonadati</taxon>
        <taxon>Bacteroidota</taxon>
        <taxon>Cytophagia</taxon>
        <taxon>Cytophagales</taxon>
        <taxon>Microscillaceae</taxon>
        <taxon>Microscilla</taxon>
    </lineage>
</organism>